<accession>D6XSF0</accession>
<keyword evidence="6 9" id="KW-0500">Molybdenum</keyword>
<dbReference type="NCBIfam" id="NF045515">
    <property type="entry name" value="Glp_gephyrin"/>
    <property type="match status" value="1"/>
</dbReference>
<dbReference type="InterPro" id="IPR036688">
    <property type="entry name" value="MoeA_C_domain_IV_sf"/>
</dbReference>
<dbReference type="RefSeq" id="WP_013172160.1">
    <property type="nucleotide sequence ID" value="NC_014219.1"/>
</dbReference>
<dbReference type="STRING" id="439292.Bsel_1223"/>
<keyword evidence="12" id="KW-1185">Reference proteome</keyword>
<protein>
    <recommendedName>
        <fullName evidence="5 9">Molybdopterin molybdenumtransferase</fullName>
        <ecNumber evidence="4 9">2.10.1.1</ecNumber>
    </recommendedName>
</protein>
<organism evidence="11 12">
    <name type="scientific">Bacillus selenitireducens (strain ATCC 700615 / DSM 15326 / MLS10)</name>
    <dbReference type="NCBI Taxonomy" id="439292"/>
    <lineage>
        <taxon>Bacteria</taxon>
        <taxon>Bacillati</taxon>
        <taxon>Bacillota</taxon>
        <taxon>Bacilli</taxon>
        <taxon>Bacillales</taxon>
        <taxon>Bacillaceae</taxon>
        <taxon>Salisediminibacterium</taxon>
    </lineage>
</organism>
<dbReference type="Gene3D" id="3.90.105.10">
    <property type="entry name" value="Molybdopterin biosynthesis moea protein, domain 2"/>
    <property type="match status" value="1"/>
</dbReference>
<dbReference type="OrthoDB" id="9804758at2"/>
<dbReference type="InterPro" id="IPR001453">
    <property type="entry name" value="MoaB/Mog_dom"/>
</dbReference>
<dbReference type="CDD" id="cd00887">
    <property type="entry name" value="MoeA"/>
    <property type="match status" value="1"/>
</dbReference>
<sequence>MDFFRVKTTEEMTDIIDQHVESIALTGTVPTDKASGRVLAMDVTATEDVPGFSRSTVDGYAVQAQDTHGASETMPAFLHYAGAVEMGKTPNQALTADQAVYVPTGAMLPEGADAVVMIEDIEKNDDLVQVLKPVRHHENVIVRGEDTEKGALVLEKGTVLRPQESGALAALGISRIEAVKRPVIGYLSSGDEIVPYSRETLSEGEIRDVNGVTIPALIQEWGCEVRIAPIAKDDRADFQEKAEALFEDCDMVVMSGGSSVGVKDYTTDVITSLGDKEPGLLVHGVSVKPGKPTILSVSSKKPILGLPGHPASAMVIFHMFGKQIIDRLMGKKRVDRHTTVARVSQNIPSSPGRTDYIRVTLHTGTPYPDAEPVLGKSGLISTLIKSDGLLEIPERKEGVLKGDLVKVHYFI</sequence>
<dbReference type="Gene3D" id="2.170.190.11">
    <property type="entry name" value="Molybdopterin biosynthesis moea protein, domain 3"/>
    <property type="match status" value="1"/>
</dbReference>
<comment type="catalytic activity">
    <reaction evidence="8">
        <text>adenylyl-molybdopterin + molybdate = Mo-molybdopterin + AMP + H(+)</text>
        <dbReference type="Rhea" id="RHEA:35047"/>
        <dbReference type="ChEBI" id="CHEBI:15378"/>
        <dbReference type="ChEBI" id="CHEBI:36264"/>
        <dbReference type="ChEBI" id="CHEBI:62727"/>
        <dbReference type="ChEBI" id="CHEBI:71302"/>
        <dbReference type="ChEBI" id="CHEBI:456215"/>
        <dbReference type="EC" id="2.10.1.1"/>
    </reaction>
</comment>
<reference evidence="11" key="1">
    <citation type="submission" date="2009-10" db="EMBL/GenBank/DDBJ databases">
        <title>Complete sequence of Bacillus selenitireducens MLS10.</title>
        <authorList>
            <consortium name="US DOE Joint Genome Institute"/>
            <person name="Lucas S."/>
            <person name="Copeland A."/>
            <person name="Lapidus A."/>
            <person name="Glavina del Rio T."/>
            <person name="Dalin E."/>
            <person name="Tice H."/>
            <person name="Bruce D."/>
            <person name="Goodwin L."/>
            <person name="Pitluck S."/>
            <person name="Sims D."/>
            <person name="Brettin T."/>
            <person name="Detter J.C."/>
            <person name="Han C."/>
            <person name="Larimer F."/>
            <person name="Land M."/>
            <person name="Hauser L."/>
            <person name="Kyrpides N."/>
            <person name="Ovchinnikova G."/>
            <person name="Stolz J."/>
        </authorList>
    </citation>
    <scope>NUCLEOTIDE SEQUENCE [LARGE SCALE GENOMIC DNA]</scope>
    <source>
        <strain evidence="11">MLS10</strain>
    </source>
</reference>
<dbReference type="EMBL" id="CP001791">
    <property type="protein sequence ID" value="ADH98736.1"/>
    <property type="molecule type" value="Genomic_DNA"/>
</dbReference>
<dbReference type="UniPathway" id="UPA00344"/>
<dbReference type="InterPro" id="IPR038987">
    <property type="entry name" value="MoeA-like"/>
</dbReference>
<dbReference type="InterPro" id="IPR005111">
    <property type="entry name" value="MoeA_C_domain_IV"/>
</dbReference>
<dbReference type="Gene3D" id="3.40.980.10">
    <property type="entry name" value="MoaB/Mog-like domain"/>
    <property type="match status" value="1"/>
</dbReference>
<dbReference type="Pfam" id="PF03453">
    <property type="entry name" value="MoeA_N"/>
    <property type="match status" value="1"/>
</dbReference>
<feature type="domain" description="MoaB/Mog" evidence="10">
    <location>
        <begin position="185"/>
        <end position="327"/>
    </location>
</feature>
<evidence type="ECO:0000256" key="1">
    <source>
        <dbReference type="ARBA" id="ARBA00002901"/>
    </source>
</evidence>
<evidence type="ECO:0000256" key="5">
    <source>
        <dbReference type="ARBA" id="ARBA00021108"/>
    </source>
</evidence>
<dbReference type="Pfam" id="PF00994">
    <property type="entry name" value="MoCF_biosynth"/>
    <property type="match status" value="1"/>
</dbReference>
<evidence type="ECO:0000256" key="9">
    <source>
        <dbReference type="RuleBase" id="RU365090"/>
    </source>
</evidence>
<dbReference type="PANTHER" id="PTHR10192">
    <property type="entry name" value="MOLYBDOPTERIN BIOSYNTHESIS PROTEIN"/>
    <property type="match status" value="1"/>
</dbReference>
<dbReference type="GO" id="GO:0005829">
    <property type="term" value="C:cytosol"/>
    <property type="evidence" value="ECO:0007669"/>
    <property type="project" value="TreeGrafter"/>
</dbReference>
<keyword evidence="9" id="KW-0479">Metal-binding</keyword>
<keyword evidence="9" id="KW-0460">Magnesium</keyword>
<dbReference type="GO" id="GO:0006777">
    <property type="term" value="P:Mo-molybdopterin cofactor biosynthetic process"/>
    <property type="evidence" value="ECO:0007669"/>
    <property type="project" value="UniProtKB-UniRule"/>
</dbReference>
<dbReference type="eggNOG" id="COG0303">
    <property type="taxonomic scope" value="Bacteria"/>
</dbReference>
<dbReference type="AlphaFoldDB" id="D6XSF0"/>
<comment type="function">
    <text evidence="1 9">Catalyzes the insertion of molybdate into adenylated molybdopterin with the concomitant release of AMP.</text>
</comment>
<keyword evidence="9" id="KW-0808">Transferase</keyword>
<dbReference type="SUPFAM" id="SSF63882">
    <property type="entry name" value="MoeA N-terminal region -like"/>
    <property type="match status" value="1"/>
</dbReference>
<dbReference type="InterPro" id="IPR036425">
    <property type="entry name" value="MoaB/Mog-like_dom_sf"/>
</dbReference>
<comment type="cofactor">
    <cofactor evidence="9">
        <name>Mg(2+)</name>
        <dbReference type="ChEBI" id="CHEBI:18420"/>
    </cofactor>
</comment>
<dbReference type="SUPFAM" id="SSF53218">
    <property type="entry name" value="Molybdenum cofactor biosynthesis proteins"/>
    <property type="match status" value="1"/>
</dbReference>
<comment type="pathway">
    <text evidence="2 9">Cofactor biosynthesis; molybdopterin biosynthesis.</text>
</comment>
<name>D6XSF0_BACIE</name>
<evidence type="ECO:0000256" key="6">
    <source>
        <dbReference type="ARBA" id="ARBA00022505"/>
    </source>
</evidence>
<evidence type="ECO:0000256" key="8">
    <source>
        <dbReference type="ARBA" id="ARBA00047317"/>
    </source>
</evidence>
<dbReference type="Gene3D" id="2.40.340.10">
    <property type="entry name" value="MoeA, C-terminal, domain IV"/>
    <property type="match status" value="1"/>
</dbReference>
<evidence type="ECO:0000259" key="10">
    <source>
        <dbReference type="SMART" id="SM00852"/>
    </source>
</evidence>
<evidence type="ECO:0000256" key="2">
    <source>
        <dbReference type="ARBA" id="ARBA00005046"/>
    </source>
</evidence>
<proteinExistence type="inferred from homology"/>
<gene>
    <name evidence="11" type="ordered locus">Bsel_1223</name>
</gene>
<dbReference type="GO" id="GO:0061599">
    <property type="term" value="F:molybdopterin molybdotransferase activity"/>
    <property type="evidence" value="ECO:0007669"/>
    <property type="project" value="UniProtKB-UniRule"/>
</dbReference>
<dbReference type="PANTHER" id="PTHR10192:SF5">
    <property type="entry name" value="GEPHYRIN"/>
    <property type="match status" value="1"/>
</dbReference>
<dbReference type="SMART" id="SM00852">
    <property type="entry name" value="MoCF_biosynth"/>
    <property type="match status" value="1"/>
</dbReference>
<evidence type="ECO:0000313" key="12">
    <source>
        <dbReference type="Proteomes" id="UP000000271"/>
    </source>
</evidence>
<dbReference type="SUPFAM" id="SSF63867">
    <property type="entry name" value="MoeA C-terminal domain-like"/>
    <property type="match status" value="1"/>
</dbReference>
<comment type="similarity">
    <text evidence="3 9">Belongs to the MoeA family.</text>
</comment>
<evidence type="ECO:0000256" key="7">
    <source>
        <dbReference type="ARBA" id="ARBA00023150"/>
    </source>
</evidence>
<dbReference type="InterPro" id="IPR036135">
    <property type="entry name" value="MoeA_linker/N_sf"/>
</dbReference>
<dbReference type="GO" id="GO:0046872">
    <property type="term" value="F:metal ion binding"/>
    <property type="evidence" value="ECO:0007669"/>
    <property type="project" value="UniProtKB-UniRule"/>
</dbReference>
<evidence type="ECO:0000256" key="4">
    <source>
        <dbReference type="ARBA" id="ARBA00013269"/>
    </source>
</evidence>
<evidence type="ECO:0000313" key="11">
    <source>
        <dbReference type="EMBL" id="ADH98736.1"/>
    </source>
</evidence>
<dbReference type="InterPro" id="IPR005110">
    <property type="entry name" value="MoeA_linker/N"/>
</dbReference>
<dbReference type="KEGG" id="bse:Bsel_1223"/>
<dbReference type="HOGENOM" id="CLU_010186_7_2_9"/>
<evidence type="ECO:0000256" key="3">
    <source>
        <dbReference type="ARBA" id="ARBA00010763"/>
    </source>
</evidence>
<keyword evidence="7 9" id="KW-0501">Molybdenum cofactor biosynthesis</keyword>
<dbReference type="Pfam" id="PF03454">
    <property type="entry name" value="MoeA_C"/>
    <property type="match status" value="1"/>
</dbReference>
<dbReference type="EC" id="2.10.1.1" evidence="4 9"/>
<dbReference type="Proteomes" id="UP000000271">
    <property type="component" value="Chromosome"/>
</dbReference>